<reference evidence="8" key="1">
    <citation type="submission" date="2021-11" db="EMBL/GenBank/DDBJ databases">
        <title>Genome sequence.</title>
        <authorList>
            <person name="Sun Q."/>
        </authorList>
    </citation>
    <scope>NUCLEOTIDE SEQUENCE</scope>
    <source>
        <strain evidence="8">JC740</strain>
    </source>
</reference>
<dbReference type="Proteomes" id="UP001430306">
    <property type="component" value="Unassembled WGS sequence"/>
</dbReference>
<name>A0ABS8NLY3_9BACT</name>
<dbReference type="EMBL" id="JAJKFW010000025">
    <property type="protein sequence ID" value="MCC9643927.1"/>
    <property type="molecule type" value="Genomic_DNA"/>
</dbReference>
<evidence type="ECO:0000313" key="9">
    <source>
        <dbReference type="Proteomes" id="UP001430306"/>
    </source>
</evidence>
<feature type="domain" description="Type II secretion system protein GspF" evidence="7">
    <location>
        <begin position="237"/>
        <end position="357"/>
    </location>
</feature>
<keyword evidence="2" id="KW-1003">Cell membrane</keyword>
<dbReference type="InterPro" id="IPR018076">
    <property type="entry name" value="T2SS_GspF_dom"/>
</dbReference>
<protein>
    <submittedName>
        <fullName evidence="8">Type II secretion system F family protein</fullName>
    </submittedName>
</protein>
<keyword evidence="4 6" id="KW-1133">Transmembrane helix</keyword>
<dbReference type="PANTHER" id="PTHR30012">
    <property type="entry name" value="GENERAL SECRETION PATHWAY PROTEIN"/>
    <property type="match status" value="1"/>
</dbReference>
<feature type="transmembrane region" description="Helical" evidence="6">
    <location>
        <begin position="143"/>
        <end position="165"/>
    </location>
</feature>
<feature type="transmembrane region" description="Helical" evidence="6">
    <location>
        <begin position="193"/>
        <end position="211"/>
    </location>
</feature>
<dbReference type="PANTHER" id="PTHR30012:SF0">
    <property type="entry name" value="TYPE II SECRETION SYSTEM PROTEIN F-RELATED"/>
    <property type="match status" value="1"/>
</dbReference>
<evidence type="ECO:0000256" key="5">
    <source>
        <dbReference type="ARBA" id="ARBA00023136"/>
    </source>
</evidence>
<evidence type="ECO:0000256" key="1">
    <source>
        <dbReference type="ARBA" id="ARBA00004651"/>
    </source>
</evidence>
<keyword evidence="5 6" id="KW-0472">Membrane</keyword>
<evidence type="ECO:0000259" key="7">
    <source>
        <dbReference type="Pfam" id="PF00482"/>
    </source>
</evidence>
<evidence type="ECO:0000256" key="3">
    <source>
        <dbReference type="ARBA" id="ARBA00022692"/>
    </source>
</evidence>
<feature type="domain" description="Type II secretion system protein GspF" evidence="7">
    <location>
        <begin position="52"/>
        <end position="163"/>
    </location>
</feature>
<proteinExistence type="predicted"/>
<dbReference type="InterPro" id="IPR003004">
    <property type="entry name" value="GspF/PilC"/>
</dbReference>
<accession>A0ABS8NLY3</accession>
<dbReference type="Pfam" id="PF00482">
    <property type="entry name" value="T2SSF"/>
    <property type="match status" value="2"/>
</dbReference>
<sequence>MNQRPIQHDSDLDAAVPSSHQIPDGLLALSSVPHRSLVRVLSVAHVKRESAATWVELLAAEFKGPVAARMNHLATLLNTGIPVPDALEQTPRILPPSALMAIRLASETGTLSQTYDALLSDAGLEPETSDSGWRSPRSEFFRVMLGFLIAWMILSFLLIFIMPTFERMFEEFGLELPAVTRSLIAVSNRAGEVLILGIAIFGMVIVGRLLFSREPQPYRFNPMRWHERFVPPSVNLLSLLAIVVDSGRPITAGLQTLSKCHHIPRVRRQLATSCTLIEQGADPWITLANEQILTSRESRALSVAGSSAVQAWLLRWLAEARFNRRTLRQHFFTRLISVASLLLLAIVVAWSAFAVFLVLINLVRGLA</sequence>
<evidence type="ECO:0000313" key="8">
    <source>
        <dbReference type="EMBL" id="MCC9643927.1"/>
    </source>
</evidence>
<evidence type="ECO:0000256" key="6">
    <source>
        <dbReference type="SAM" id="Phobius"/>
    </source>
</evidence>
<keyword evidence="3 6" id="KW-0812">Transmembrane</keyword>
<organism evidence="8 9">
    <name type="scientific">Rhodopirellula halodulae</name>
    <dbReference type="NCBI Taxonomy" id="2894198"/>
    <lineage>
        <taxon>Bacteria</taxon>
        <taxon>Pseudomonadati</taxon>
        <taxon>Planctomycetota</taxon>
        <taxon>Planctomycetia</taxon>
        <taxon>Pirellulales</taxon>
        <taxon>Pirellulaceae</taxon>
        <taxon>Rhodopirellula</taxon>
    </lineage>
</organism>
<evidence type="ECO:0000256" key="2">
    <source>
        <dbReference type="ARBA" id="ARBA00022475"/>
    </source>
</evidence>
<comment type="caution">
    <text evidence="8">The sequence shown here is derived from an EMBL/GenBank/DDBJ whole genome shotgun (WGS) entry which is preliminary data.</text>
</comment>
<dbReference type="RefSeq" id="WP_230274922.1">
    <property type="nucleotide sequence ID" value="NZ_JAJKFW010000025.1"/>
</dbReference>
<evidence type="ECO:0000256" key="4">
    <source>
        <dbReference type="ARBA" id="ARBA00022989"/>
    </source>
</evidence>
<feature type="transmembrane region" description="Helical" evidence="6">
    <location>
        <begin position="331"/>
        <end position="360"/>
    </location>
</feature>
<keyword evidence="9" id="KW-1185">Reference proteome</keyword>
<gene>
    <name evidence="8" type="ORF">LOC71_16700</name>
</gene>
<comment type="subcellular location">
    <subcellularLocation>
        <location evidence="1">Cell membrane</location>
        <topology evidence="1">Multi-pass membrane protein</topology>
    </subcellularLocation>
</comment>